<evidence type="ECO:0000313" key="2">
    <source>
        <dbReference type="Proteomes" id="UP000215914"/>
    </source>
</evidence>
<organism evidence="1 2">
    <name type="scientific">Helianthus annuus</name>
    <name type="common">Common sunflower</name>
    <dbReference type="NCBI Taxonomy" id="4232"/>
    <lineage>
        <taxon>Eukaryota</taxon>
        <taxon>Viridiplantae</taxon>
        <taxon>Streptophyta</taxon>
        <taxon>Embryophyta</taxon>
        <taxon>Tracheophyta</taxon>
        <taxon>Spermatophyta</taxon>
        <taxon>Magnoliopsida</taxon>
        <taxon>eudicotyledons</taxon>
        <taxon>Gunneridae</taxon>
        <taxon>Pentapetalae</taxon>
        <taxon>asterids</taxon>
        <taxon>campanulids</taxon>
        <taxon>Asterales</taxon>
        <taxon>Asteraceae</taxon>
        <taxon>Asteroideae</taxon>
        <taxon>Heliantheae alliance</taxon>
        <taxon>Heliantheae</taxon>
        <taxon>Helianthus</taxon>
    </lineage>
</organism>
<reference evidence="1" key="1">
    <citation type="journal article" date="2017" name="Nature">
        <title>The sunflower genome provides insights into oil metabolism, flowering and Asterid evolution.</title>
        <authorList>
            <person name="Badouin H."/>
            <person name="Gouzy J."/>
            <person name="Grassa C.J."/>
            <person name="Murat F."/>
            <person name="Staton S.E."/>
            <person name="Cottret L."/>
            <person name="Lelandais-Briere C."/>
            <person name="Owens G.L."/>
            <person name="Carrere S."/>
            <person name="Mayjonade B."/>
            <person name="Legrand L."/>
            <person name="Gill N."/>
            <person name="Kane N.C."/>
            <person name="Bowers J.E."/>
            <person name="Hubner S."/>
            <person name="Bellec A."/>
            <person name="Berard A."/>
            <person name="Berges H."/>
            <person name="Blanchet N."/>
            <person name="Boniface M.C."/>
            <person name="Brunel D."/>
            <person name="Catrice O."/>
            <person name="Chaidir N."/>
            <person name="Claudel C."/>
            <person name="Donnadieu C."/>
            <person name="Faraut T."/>
            <person name="Fievet G."/>
            <person name="Helmstetter N."/>
            <person name="King M."/>
            <person name="Knapp S.J."/>
            <person name="Lai Z."/>
            <person name="Le Paslier M.C."/>
            <person name="Lippi Y."/>
            <person name="Lorenzon L."/>
            <person name="Mandel J.R."/>
            <person name="Marage G."/>
            <person name="Marchand G."/>
            <person name="Marquand E."/>
            <person name="Bret-Mestries E."/>
            <person name="Morien E."/>
            <person name="Nambeesan S."/>
            <person name="Nguyen T."/>
            <person name="Pegot-Espagnet P."/>
            <person name="Pouilly N."/>
            <person name="Raftis F."/>
            <person name="Sallet E."/>
            <person name="Schiex T."/>
            <person name="Thomas J."/>
            <person name="Vandecasteele C."/>
            <person name="Vares D."/>
            <person name="Vear F."/>
            <person name="Vautrin S."/>
            <person name="Crespi M."/>
            <person name="Mangin B."/>
            <person name="Burke J.M."/>
            <person name="Salse J."/>
            <person name="Munos S."/>
            <person name="Vincourt P."/>
            <person name="Rieseberg L.H."/>
            <person name="Langlade N.B."/>
        </authorList>
    </citation>
    <scope>NUCLEOTIDE SEQUENCE</scope>
    <source>
        <tissue evidence="1">Leaves</tissue>
    </source>
</reference>
<accession>A0A9K3HHX5</accession>
<dbReference type="Proteomes" id="UP000215914">
    <property type="component" value="Unassembled WGS sequence"/>
</dbReference>
<keyword evidence="2" id="KW-1185">Reference proteome</keyword>
<dbReference type="AlphaFoldDB" id="A0A9K3HHX5"/>
<dbReference type="Gramene" id="mRNA:HanXRQr2_Chr12g0550141">
    <property type="protein sequence ID" value="CDS:HanXRQr2_Chr12g0550141.1"/>
    <property type="gene ID" value="HanXRQr2_Chr12g0550141"/>
</dbReference>
<comment type="caution">
    <text evidence="1">The sequence shown here is derived from an EMBL/GenBank/DDBJ whole genome shotgun (WGS) entry which is preliminary data.</text>
</comment>
<reference evidence="1" key="2">
    <citation type="submission" date="2020-06" db="EMBL/GenBank/DDBJ databases">
        <title>Helianthus annuus Genome sequencing and assembly Release 2.</title>
        <authorList>
            <person name="Gouzy J."/>
            <person name="Langlade N."/>
            <person name="Munos S."/>
        </authorList>
    </citation>
    <scope>NUCLEOTIDE SEQUENCE</scope>
    <source>
        <tissue evidence="1">Leaves</tissue>
    </source>
</reference>
<dbReference type="EMBL" id="MNCJ02000327">
    <property type="protein sequence ID" value="KAF5778666.1"/>
    <property type="molecule type" value="Genomic_DNA"/>
</dbReference>
<name>A0A9K3HHX5_HELAN</name>
<sequence>MQYNFFFLQHQFTTISIRNECGYLPHSTASLEQGGGNLVTSGLQKQSYLIR</sequence>
<protein>
    <submittedName>
        <fullName evidence="1">Uncharacterized protein</fullName>
    </submittedName>
</protein>
<evidence type="ECO:0000313" key="1">
    <source>
        <dbReference type="EMBL" id="KAF5778666.1"/>
    </source>
</evidence>
<proteinExistence type="predicted"/>
<gene>
    <name evidence="1" type="ORF">HanXRQr2_Chr12g0550141</name>
</gene>